<sequence>MPQQVVGYTAAQVAAANQAALTMEAMIGRLSYDESFASHLANNPREALEGSGMLMEKEAVEVLLATDPERFDKLCEALFDLVDSDFLHAMVGPSCA</sequence>
<evidence type="ECO:0000313" key="2">
    <source>
        <dbReference type="Proteomes" id="UP001218629"/>
    </source>
</evidence>
<dbReference type="RefSeq" id="WP_275308852.1">
    <property type="nucleotide sequence ID" value="NZ_CP095749.1"/>
</dbReference>
<name>A0ABY8ABG4_9ACTN</name>
<accession>A0ABY8ABG4</accession>
<gene>
    <name evidence="1" type="ORF">MOV08_24700</name>
</gene>
<evidence type="ECO:0000313" key="1">
    <source>
        <dbReference type="EMBL" id="WEB42138.1"/>
    </source>
</evidence>
<protein>
    <submittedName>
        <fullName evidence="1">Uncharacterized protein</fullName>
    </submittedName>
</protein>
<reference evidence="1 2" key="1">
    <citation type="submission" date="2022-03" db="EMBL/GenBank/DDBJ databases">
        <title>Streptomyces yunnanensis P86,complete genome.</title>
        <authorList>
            <person name="Chen S."/>
            <person name="Zhang Q."/>
        </authorList>
    </citation>
    <scope>NUCLEOTIDE SEQUENCE [LARGE SCALE GENOMIC DNA]</scope>
    <source>
        <strain evidence="1 2">P86</strain>
    </source>
</reference>
<organism evidence="1 2">
    <name type="scientific">Streptomyces yunnanensis</name>
    <dbReference type="NCBI Taxonomy" id="156453"/>
    <lineage>
        <taxon>Bacteria</taxon>
        <taxon>Bacillati</taxon>
        <taxon>Actinomycetota</taxon>
        <taxon>Actinomycetes</taxon>
        <taxon>Kitasatosporales</taxon>
        <taxon>Streptomycetaceae</taxon>
        <taxon>Streptomyces</taxon>
    </lineage>
</organism>
<keyword evidence="2" id="KW-1185">Reference proteome</keyword>
<dbReference type="EMBL" id="CP095749">
    <property type="protein sequence ID" value="WEB42138.1"/>
    <property type="molecule type" value="Genomic_DNA"/>
</dbReference>
<dbReference type="Proteomes" id="UP001218629">
    <property type="component" value="Chromosome"/>
</dbReference>
<proteinExistence type="predicted"/>